<gene>
    <name evidence="5" type="primary">yciA</name>
    <name evidence="5" type="ORF">Ljor_2365</name>
</gene>
<accession>A0A0W0VD50</accession>
<comment type="caution">
    <text evidence="5">The sequence shown here is derived from an EMBL/GenBank/DDBJ whole genome shotgun (WGS) entry which is preliminary data.</text>
</comment>
<dbReference type="PATRIC" id="fig|456.5.peg.2544"/>
<protein>
    <submittedName>
        <fullName evidence="5">Acyl-CoA thioester hydrolase</fullName>
    </submittedName>
</protein>
<dbReference type="RefSeq" id="WP_058471755.1">
    <property type="nucleotide sequence ID" value="NZ_CAAAIC010000001.1"/>
</dbReference>
<dbReference type="EMBL" id="LNYJ01000011">
    <property type="protein sequence ID" value="KTD18059.1"/>
    <property type="molecule type" value="Genomic_DNA"/>
</dbReference>
<reference evidence="5 6" key="1">
    <citation type="submission" date="2015-11" db="EMBL/GenBank/DDBJ databases">
        <title>Genomic analysis of 38 Legionella species identifies large and diverse effector repertoires.</title>
        <authorList>
            <person name="Burstein D."/>
            <person name="Amaro F."/>
            <person name="Zusman T."/>
            <person name="Lifshitz Z."/>
            <person name="Cohen O."/>
            <person name="Gilbert J.A."/>
            <person name="Pupko T."/>
            <person name="Shuman H.A."/>
            <person name="Segal G."/>
        </authorList>
    </citation>
    <scope>NUCLEOTIDE SEQUENCE [LARGE SCALE GENOMIC DNA]</scope>
    <source>
        <strain evidence="5 6">BL-540</strain>
    </source>
</reference>
<dbReference type="Pfam" id="PF03061">
    <property type="entry name" value="4HBT"/>
    <property type="match status" value="1"/>
</dbReference>
<dbReference type="GO" id="GO:0052816">
    <property type="term" value="F:long-chain fatty acyl-CoA hydrolase activity"/>
    <property type="evidence" value="ECO:0007669"/>
    <property type="project" value="TreeGrafter"/>
</dbReference>
<keyword evidence="2 3" id="KW-0378">Hydrolase</keyword>
<dbReference type="OrthoDB" id="9801856at2"/>
<name>A0A0W0VD50_9GAMM</name>
<evidence type="ECO:0000256" key="1">
    <source>
        <dbReference type="ARBA" id="ARBA00010458"/>
    </source>
</evidence>
<dbReference type="PANTHER" id="PTHR11049:SF5">
    <property type="entry name" value="ACYL-COA THIOESTER HYDROLASE YCIA"/>
    <property type="match status" value="1"/>
</dbReference>
<proteinExistence type="inferred from homology"/>
<dbReference type="AlphaFoldDB" id="A0A0W0VD50"/>
<dbReference type="GO" id="GO:0005829">
    <property type="term" value="C:cytosol"/>
    <property type="evidence" value="ECO:0007669"/>
    <property type="project" value="TreeGrafter"/>
</dbReference>
<dbReference type="Proteomes" id="UP000055035">
    <property type="component" value="Unassembled WGS sequence"/>
</dbReference>
<dbReference type="GO" id="GO:0009062">
    <property type="term" value="P:fatty acid catabolic process"/>
    <property type="evidence" value="ECO:0007669"/>
    <property type="project" value="TreeGrafter"/>
</dbReference>
<dbReference type="STRING" id="456.Ljor_2365"/>
<dbReference type="SUPFAM" id="SSF54637">
    <property type="entry name" value="Thioesterase/thiol ester dehydrase-isomerase"/>
    <property type="match status" value="1"/>
</dbReference>
<dbReference type="InterPro" id="IPR040170">
    <property type="entry name" value="Cytosol_ACT"/>
</dbReference>
<evidence type="ECO:0000259" key="4">
    <source>
        <dbReference type="PROSITE" id="PS51770"/>
    </source>
</evidence>
<dbReference type="InterPro" id="IPR006683">
    <property type="entry name" value="Thioestr_dom"/>
</dbReference>
<dbReference type="GO" id="GO:0006637">
    <property type="term" value="P:acyl-CoA metabolic process"/>
    <property type="evidence" value="ECO:0007669"/>
    <property type="project" value="TreeGrafter"/>
</dbReference>
<dbReference type="InterPro" id="IPR029069">
    <property type="entry name" value="HotDog_dom_sf"/>
</dbReference>
<dbReference type="InterPro" id="IPR033120">
    <property type="entry name" value="HOTDOG_ACOT"/>
</dbReference>
<feature type="domain" description="HotDog ACOT-type" evidence="4">
    <location>
        <begin position="4"/>
        <end position="116"/>
    </location>
</feature>
<dbReference type="PANTHER" id="PTHR11049">
    <property type="entry name" value="ACYL COENZYME A THIOESTER HYDROLASE"/>
    <property type="match status" value="1"/>
</dbReference>
<evidence type="ECO:0000313" key="6">
    <source>
        <dbReference type="Proteomes" id="UP000055035"/>
    </source>
</evidence>
<keyword evidence="6" id="KW-1185">Reference proteome</keyword>
<sequence>MSRPRGEITIQTLAMPADTNANGDIFGGWLVSQMDLAAGVLAKKIAHGRVVTVAIHSMTFLKPVHVGDIVSCHVELMKTGNTSMTIAVEVWAEPATTGGQFKVTEGTFVFVAVDEEGNPRKVPNNNDSRL</sequence>
<organism evidence="5 6">
    <name type="scientific">Legionella jordanis</name>
    <dbReference type="NCBI Taxonomy" id="456"/>
    <lineage>
        <taxon>Bacteria</taxon>
        <taxon>Pseudomonadati</taxon>
        <taxon>Pseudomonadota</taxon>
        <taxon>Gammaproteobacteria</taxon>
        <taxon>Legionellales</taxon>
        <taxon>Legionellaceae</taxon>
        <taxon>Legionella</taxon>
    </lineage>
</organism>
<evidence type="ECO:0000313" key="5">
    <source>
        <dbReference type="EMBL" id="KTD18059.1"/>
    </source>
</evidence>
<evidence type="ECO:0000256" key="3">
    <source>
        <dbReference type="PROSITE-ProRule" id="PRU01106"/>
    </source>
</evidence>
<evidence type="ECO:0000256" key="2">
    <source>
        <dbReference type="ARBA" id="ARBA00022801"/>
    </source>
</evidence>
<dbReference type="NCBIfam" id="NF007970">
    <property type="entry name" value="PRK10694.1"/>
    <property type="match status" value="1"/>
</dbReference>
<dbReference type="PROSITE" id="PS51770">
    <property type="entry name" value="HOTDOG_ACOT"/>
    <property type="match status" value="1"/>
</dbReference>
<comment type="similarity">
    <text evidence="1">Belongs to the acyl coenzyme A hydrolase family.</text>
</comment>
<dbReference type="Gene3D" id="3.10.129.10">
    <property type="entry name" value="Hotdog Thioesterase"/>
    <property type="match status" value="1"/>
</dbReference>
<dbReference type="CDD" id="cd03442">
    <property type="entry name" value="BFIT_BACH"/>
    <property type="match status" value="1"/>
</dbReference>